<accession>A0ABV0CTD3</accession>
<name>A0ABV0CTD3_9SPHN</name>
<dbReference type="Proteomes" id="UP001484535">
    <property type="component" value="Unassembled WGS sequence"/>
</dbReference>
<sequence>MAAIPDKDERCRAIERLITAGGGVCASCREMGVSEKTFYRWRKAQPITRNSNNQLA</sequence>
<keyword evidence="2" id="KW-1185">Reference proteome</keyword>
<protein>
    <submittedName>
        <fullName evidence="1">Helix-turn-helix domain-containing protein</fullName>
    </submittedName>
</protein>
<evidence type="ECO:0000313" key="1">
    <source>
        <dbReference type="EMBL" id="MEN7536148.1"/>
    </source>
</evidence>
<evidence type="ECO:0000313" key="2">
    <source>
        <dbReference type="Proteomes" id="UP001484535"/>
    </source>
</evidence>
<reference evidence="1 2" key="1">
    <citation type="submission" date="2024-05" db="EMBL/GenBank/DDBJ databases">
        <authorList>
            <person name="Park S."/>
        </authorList>
    </citation>
    <scope>NUCLEOTIDE SEQUENCE [LARGE SCALE GENOMIC DNA]</scope>
    <source>
        <strain evidence="1 2">DGU5</strain>
    </source>
</reference>
<dbReference type="Pfam" id="PF13384">
    <property type="entry name" value="HTH_23"/>
    <property type="match status" value="1"/>
</dbReference>
<dbReference type="RefSeq" id="WP_346783600.1">
    <property type="nucleotide sequence ID" value="NZ_JBDLBR010000001.1"/>
</dbReference>
<organism evidence="1 2">
    <name type="scientific">Aurantiacibacter flavus</name>
    <dbReference type="NCBI Taxonomy" id="3145232"/>
    <lineage>
        <taxon>Bacteria</taxon>
        <taxon>Pseudomonadati</taxon>
        <taxon>Pseudomonadota</taxon>
        <taxon>Alphaproteobacteria</taxon>
        <taxon>Sphingomonadales</taxon>
        <taxon>Erythrobacteraceae</taxon>
        <taxon>Aurantiacibacter</taxon>
    </lineage>
</organism>
<comment type="caution">
    <text evidence="1">The sequence shown here is derived from an EMBL/GenBank/DDBJ whole genome shotgun (WGS) entry which is preliminary data.</text>
</comment>
<dbReference type="EMBL" id="JBDLBR010000001">
    <property type="protein sequence ID" value="MEN7536148.1"/>
    <property type="molecule type" value="Genomic_DNA"/>
</dbReference>
<proteinExistence type="predicted"/>
<gene>
    <name evidence="1" type="ORF">ABDJ38_03045</name>
</gene>